<dbReference type="Pfam" id="PF01555">
    <property type="entry name" value="N6_N4_Mtase"/>
    <property type="match status" value="1"/>
</dbReference>
<keyword evidence="2 12" id="KW-0489">Methyltransferase</keyword>
<evidence type="ECO:0000256" key="4">
    <source>
        <dbReference type="ARBA" id="ARBA00022691"/>
    </source>
</evidence>
<dbReference type="InterPro" id="IPR017985">
    <property type="entry name" value="MeTrfase_CN4_CS"/>
</dbReference>
<dbReference type="GO" id="GO:0009007">
    <property type="term" value="F:site-specific DNA-methyltransferase (adenine-specific) activity"/>
    <property type="evidence" value="ECO:0007669"/>
    <property type="project" value="UniProtKB-EC"/>
</dbReference>
<dbReference type="REBASE" id="75982">
    <property type="entry name" value="M.Mgr1V2ORF3070P"/>
</dbReference>
<dbReference type="GO" id="GO:0009307">
    <property type="term" value="P:DNA restriction-modification system"/>
    <property type="evidence" value="ECO:0007669"/>
    <property type="project" value="UniProtKB-KW"/>
</dbReference>
<name>V6F457_MAGGM</name>
<keyword evidence="4" id="KW-0949">S-adenosyl-L-methionine</keyword>
<dbReference type="HOGENOM" id="CLU_024927_0_0_5"/>
<dbReference type="SMART" id="SM00470">
    <property type="entry name" value="ParB"/>
    <property type="match status" value="1"/>
</dbReference>
<keyword evidence="3" id="KW-0808">Transferase</keyword>
<sequence>MIMPHPLPDTVEHWPLDRLRPYDRNARTHSDGQVAQIAASIVEFGFTNPILADGQGNVIAGHGRLAAAKQLGLDTVPVLVLDHLTEAQRRAYVLADNKLALNAGWDEELLAAELHALNGDGFDLGLTGFSDEELADLMAPLDDDPDEDAAGGGDDDDATPEPPRDPVSRPRDLWHFGNHRLLCGDSTDAAAVAMLMVGENAALVFTSPPYGQQRDYASGGIGDWDRLMAGVFAALPVKPDAQVLVNLGLIHREGEWVPYWRGWLDAMRESGWRRFGLYVWDQGPGLPGDWGGRLAPAFELVFHFNKVSRKPNKIVPCAHAGETLGGGGLRAADGTVSRKTGHGNAIQDHRIPDSVLRVTRHKGAIEGDGSHPAVFPVALPEFVINTYTDAGEILFEPFSGSGSTIIAGQRTGRLVRAMELAPAYVDVAILRWQALFPEIPVTLADGRPFAAVMAERGVDHAG</sequence>
<comment type="catalytic activity">
    <reaction evidence="8">
        <text>a 2'-deoxycytidine in DNA + S-adenosyl-L-methionine = an N(4)-methyl-2'-deoxycytidine in DNA + S-adenosyl-L-homocysteine + H(+)</text>
        <dbReference type="Rhea" id="RHEA:16857"/>
        <dbReference type="Rhea" id="RHEA-COMP:11369"/>
        <dbReference type="Rhea" id="RHEA-COMP:13674"/>
        <dbReference type="ChEBI" id="CHEBI:15378"/>
        <dbReference type="ChEBI" id="CHEBI:57856"/>
        <dbReference type="ChEBI" id="CHEBI:59789"/>
        <dbReference type="ChEBI" id="CHEBI:85452"/>
        <dbReference type="ChEBI" id="CHEBI:137933"/>
        <dbReference type="EC" id="2.1.1.113"/>
    </reaction>
</comment>
<evidence type="ECO:0000256" key="5">
    <source>
        <dbReference type="ARBA" id="ARBA00022747"/>
    </source>
</evidence>
<reference evidence="12 13" key="1">
    <citation type="journal article" date="2014" name="Genome Announc.">
        <title>Complete genome sequence of Magnetospirillum gryphiswaldense MSR-1.</title>
        <authorList>
            <person name="Wang X."/>
            <person name="Wang Q."/>
            <person name="Zhang W."/>
            <person name="Wang Y."/>
            <person name="Li L."/>
            <person name="Wen T."/>
            <person name="Zhang T."/>
            <person name="Zhang Y."/>
            <person name="Xu J."/>
            <person name="Hu J."/>
            <person name="Li S."/>
            <person name="Liu L."/>
            <person name="Liu J."/>
            <person name="Jiang W."/>
            <person name="Tian J."/>
            <person name="Li Y."/>
            <person name="Schuler D."/>
            <person name="Wang L."/>
            <person name="Li J."/>
        </authorList>
    </citation>
    <scope>NUCLEOTIDE SEQUENCE [LARGE SCALE GENOMIC DNA]</scope>
    <source>
        <strain evidence="13">DSM 6361 / JCM 21280 / NBRC 15271 / MSR-1</strain>
    </source>
</reference>
<evidence type="ECO:0000256" key="3">
    <source>
        <dbReference type="ARBA" id="ARBA00022679"/>
    </source>
</evidence>
<organism evidence="12 13">
    <name type="scientific">Magnetospirillum gryphiswaldense (strain DSM 6361 / JCM 21280 / NBRC 15271 / MSR-1)</name>
    <dbReference type="NCBI Taxonomy" id="431944"/>
    <lineage>
        <taxon>Bacteria</taxon>
        <taxon>Pseudomonadati</taxon>
        <taxon>Pseudomonadota</taxon>
        <taxon>Alphaproteobacteria</taxon>
        <taxon>Rhodospirillales</taxon>
        <taxon>Rhodospirillaceae</taxon>
        <taxon>Magnetospirillum</taxon>
    </lineage>
</organism>
<dbReference type="CDD" id="cd16403">
    <property type="entry name" value="ParB_N_like_MT"/>
    <property type="match status" value="1"/>
</dbReference>
<comment type="similarity">
    <text evidence="1">Belongs to the N(4)/N(6)-methyltransferase family. N(4) subfamily.</text>
</comment>
<evidence type="ECO:0000313" key="12">
    <source>
        <dbReference type="EMBL" id="CDL00285.1"/>
    </source>
</evidence>
<dbReference type="PRINTS" id="PR00508">
    <property type="entry name" value="S21N4MTFRASE"/>
</dbReference>
<evidence type="ECO:0000256" key="8">
    <source>
        <dbReference type="ARBA" id="ARBA00049120"/>
    </source>
</evidence>
<dbReference type="PIRSF" id="PIRSF036758">
    <property type="entry name" value="Aden_M_ParB"/>
    <property type="match status" value="1"/>
</dbReference>
<dbReference type="eggNOG" id="COG1475">
    <property type="taxonomic scope" value="Bacteria"/>
</dbReference>
<feature type="region of interest" description="Disordered" evidence="10">
    <location>
        <begin position="139"/>
        <end position="171"/>
    </location>
</feature>
<dbReference type="Pfam" id="PF02195">
    <property type="entry name" value="ParB_N"/>
    <property type="match status" value="1"/>
</dbReference>
<dbReference type="PANTHER" id="PTHR33375:SF1">
    <property type="entry name" value="CHROMOSOME-PARTITIONING PROTEIN PARB-RELATED"/>
    <property type="match status" value="1"/>
</dbReference>
<feature type="compositionally biased region" description="Acidic residues" evidence="10">
    <location>
        <begin position="139"/>
        <end position="159"/>
    </location>
</feature>
<keyword evidence="13" id="KW-1185">Reference proteome</keyword>
<dbReference type="GO" id="GO:0003677">
    <property type="term" value="F:DNA binding"/>
    <property type="evidence" value="ECO:0007669"/>
    <property type="project" value="UniProtKB-KW"/>
</dbReference>
<comment type="catalytic activity">
    <reaction evidence="7">
        <text>a 2'-deoxyadenosine in DNA + S-adenosyl-L-methionine = an N(6)-methyl-2'-deoxyadenosine in DNA + S-adenosyl-L-homocysteine + H(+)</text>
        <dbReference type="Rhea" id="RHEA:15197"/>
        <dbReference type="Rhea" id="RHEA-COMP:12418"/>
        <dbReference type="Rhea" id="RHEA-COMP:12419"/>
        <dbReference type="ChEBI" id="CHEBI:15378"/>
        <dbReference type="ChEBI" id="CHEBI:57856"/>
        <dbReference type="ChEBI" id="CHEBI:59789"/>
        <dbReference type="ChEBI" id="CHEBI:90615"/>
        <dbReference type="ChEBI" id="CHEBI:90616"/>
        <dbReference type="EC" id="2.1.1.72"/>
    </reaction>
</comment>
<dbReference type="Gene3D" id="3.40.50.150">
    <property type="entry name" value="Vaccinia Virus protein VP39"/>
    <property type="match status" value="1"/>
</dbReference>
<dbReference type="InterPro" id="IPR002941">
    <property type="entry name" value="DNA_methylase_N4/N6"/>
</dbReference>
<dbReference type="AlphaFoldDB" id="V6F457"/>
<dbReference type="InterPro" id="IPR003115">
    <property type="entry name" value="ParB_N"/>
</dbReference>
<dbReference type="SUPFAM" id="SSF110849">
    <property type="entry name" value="ParB/Sulfiredoxin"/>
    <property type="match status" value="1"/>
</dbReference>
<dbReference type="PROSITE" id="PS00093">
    <property type="entry name" value="N4_MTASE"/>
    <property type="match status" value="1"/>
</dbReference>
<dbReference type="GO" id="GO:0032259">
    <property type="term" value="P:methylation"/>
    <property type="evidence" value="ECO:0007669"/>
    <property type="project" value="UniProtKB-KW"/>
</dbReference>
<dbReference type="GO" id="GO:0015667">
    <property type="term" value="F:site-specific DNA-methyltransferase (cytosine-N4-specific) activity"/>
    <property type="evidence" value="ECO:0007669"/>
    <property type="project" value="UniProtKB-EC"/>
</dbReference>
<dbReference type="GO" id="GO:0007059">
    <property type="term" value="P:chromosome segregation"/>
    <property type="evidence" value="ECO:0007669"/>
    <property type="project" value="TreeGrafter"/>
</dbReference>
<dbReference type="InterPro" id="IPR050336">
    <property type="entry name" value="Chromosome_partition/occlusion"/>
</dbReference>
<keyword evidence="6" id="KW-0238">DNA-binding</keyword>
<evidence type="ECO:0000313" key="13">
    <source>
        <dbReference type="Proteomes" id="UP000018922"/>
    </source>
</evidence>
<evidence type="ECO:0000256" key="7">
    <source>
        <dbReference type="ARBA" id="ARBA00047942"/>
    </source>
</evidence>
<proteinExistence type="inferred from homology"/>
<dbReference type="InterPro" id="IPR036086">
    <property type="entry name" value="ParB/Sulfiredoxin_sf"/>
</dbReference>
<gene>
    <name evidence="12" type="ordered locus">MGMSRv2__3070</name>
</gene>
<dbReference type="SUPFAM" id="SSF53335">
    <property type="entry name" value="S-adenosyl-L-methionine-dependent methyltransferases"/>
    <property type="match status" value="1"/>
</dbReference>
<dbReference type="STRING" id="1430440.MGMSRv2__3070"/>
<evidence type="ECO:0000256" key="1">
    <source>
        <dbReference type="ARBA" id="ARBA00010203"/>
    </source>
</evidence>
<dbReference type="Proteomes" id="UP000018922">
    <property type="component" value="Chromosome I"/>
</dbReference>
<dbReference type="EC" id="2.1.1.-" evidence="9"/>
<dbReference type="Gene3D" id="3.90.1530.10">
    <property type="entry name" value="Conserved hypothetical protein from pyrococcus furiosus pfu- 392566-001, ParB domain"/>
    <property type="match status" value="1"/>
</dbReference>
<evidence type="ECO:0000256" key="6">
    <source>
        <dbReference type="ARBA" id="ARBA00023125"/>
    </source>
</evidence>
<evidence type="ECO:0000256" key="2">
    <source>
        <dbReference type="ARBA" id="ARBA00022603"/>
    </source>
</evidence>
<dbReference type="InterPro" id="IPR001091">
    <property type="entry name" value="RM_Methyltransferase"/>
</dbReference>
<dbReference type="EMBL" id="HG794546">
    <property type="protein sequence ID" value="CDL00285.1"/>
    <property type="molecule type" value="Genomic_DNA"/>
</dbReference>
<feature type="domain" description="ParB-like N-terminal" evidence="11">
    <location>
        <begin position="12"/>
        <end position="98"/>
    </location>
</feature>
<evidence type="ECO:0000256" key="9">
    <source>
        <dbReference type="RuleBase" id="RU362026"/>
    </source>
</evidence>
<dbReference type="GO" id="GO:0008170">
    <property type="term" value="F:N-methyltransferase activity"/>
    <property type="evidence" value="ECO:0007669"/>
    <property type="project" value="InterPro"/>
</dbReference>
<evidence type="ECO:0000259" key="11">
    <source>
        <dbReference type="SMART" id="SM00470"/>
    </source>
</evidence>
<evidence type="ECO:0000256" key="10">
    <source>
        <dbReference type="SAM" id="MobiDB-lite"/>
    </source>
</evidence>
<dbReference type="GO" id="GO:0045881">
    <property type="term" value="P:positive regulation of sporulation resulting in formation of a cellular spore"/>
    <property type="evidence" value="ECO:0007669"/>
    <property type="project" value="TreeGrafter"/>
</dbReference>
<protein>
    <recommendedName>
        <fullName evidence="9">Methyltransferase</fullName>
        <ecNumber evidence="9">2.1.1.-</ecNumber>
    </recommendedName>
</protein>
<dbReference type="PANTHER" id="PTHR33375">
    <property type="entry name" value="CHROMOSOME-PARTITIONING PROTEIN PARB-RELATED"/>
    <property type="match status" value="1"/>
</dbReference>
<dbReference type="InterPro" id="IPR029063">
    <property type="entry name" value="SAM-dependent_MTases_sf"/>
</dbReference>
<dbReference type="KEGG" id="mgy:MGMSRv2__3070"/>
<dbReference type="GO" id="GO:0005694">
    <property type="term" value="C:chromosome"/>
    <property type="evidence" value="ECO:0007669"/>
    <property type="project" value="TreeGrafter"/>
</dbReference>
<keyword evidence="5" id="KW-0680">Restriction system</keyword>
<dbReference type="eggNOG" id="COG0863">
    <property type="taxonomic scope" value="Bacteria"/>
</dbReference>
<accession>V6F457</accession>
<dbReference type="InterPro" id="IPR015840">
    <property type="entry name" value="DNA_MeTrfase_ParB"/>
</dbReference>
<feature type="compositionally biased region" description="Basic and acidic residues" evidence="10">
    <location>
        <begin position="162"/>
        <end position="171"/>
    </location>
</feature>